<dbReference type="Pfam" id="PF10947">
    <property type="entry name" value="DUF2628"/>
    <property type="match status" value="1"/>
</dbReference>
<evidence type="ECO:0000313" key="2">
    <source>
        <dbReference type="EMBL" id="MFC4820972.1"/>
    </source>
</evidence>
<organism evidence="2 3">
    <name type="scientific">Dokdonella ginsengisoli</name>
    <dbReference type="NCBI Taxonomy" id="363846"/>
    <lineage>
        <taxon>Bacteria</taxon>
        <taxon>Pseudomonadati</taxon>
        <taxon>Pseudomonadota</taxon>
        <taxon>Gammaproteobacteria</taxon>
        <taxon>Lysobacterales</taxon>
        <taxon>Rhodanobacteraceae</taxon>
        <taxon>Dokdonella</taxon>
    </lineage>
</organism>
<keyword evidence="1" id="KW-1133">Transmembrane helix</keyword>
<name>A0ABV9QVW3_9GAMM</name>
<comment type="caution">
    <text evidence="2">The sequence shown here is derived from an EMBL/GenBank/DDBJ whole genome shotgun (WGS) entry which is preliminary data.</text>
</comment>
<evidence type="ECO:0000313" key="3">
    <source>
        <dbReference type="Proteomes" id="UP001595886"/>
    </source>
</evidence>
<keyword evidence="1" id="KW-0812">Transmembrane</keyword>
<protein>
    <submittedName>
        <fullName evidence="2">DUF2628 domain-containing protein</fullName>
    </submittedName>
</protein>
<proteinExistence type="predicted"/>
<feature type="transmembrane region" description="Helical" evidence="1">
    <location>
        <begin position="62"/>
        <end position="82"/>
    </location>
</feature>
<gene>
    <name evidence="2" type="ORF">ACFO6Q_11595</name>
</gene>
<accession>A0ABV9QVW3</accession>
<keyword evidence="3" id="KW-1185">Reference proteome</keyword>
<feature type="transmembrane region" description="Helical" evidence="1">
    <location>
        <begin position="89"/>
        <end position="110"/>
    </location>
</feature>
<keyword evidence="1" id="KW-0472">Membrane</keyword>
<evidence type="ECO:0000256" key="1">
    <source>
        <dbReference type="SAM" id="Phobius"/>
    </source>
</evidence>
<reference evidence="3" key="1">
    <citation type="journal article" date="2019" name="Int. J. Syst. Evol. Microbiol.">
        <title>The Global Catalogue of Microorganisms (GCM) 10K type strain sequencing project: providing services to taxonomists for standard genome sequencing and annotation.</title>
        <authorList>
            <consortium name="The Broad Institute Genomics Platform"/>
            <consortium name="The Broad Institute Genome Sequencing Center for Infectious Disease"/>
            <person name="Wu L."/>
            <person name="Ma J."/>
        </authorList>
    </citation>
    <scope>NUCLEOTIDE SEQUENCE [LARGE SCALE GENOMIC DNA]</scope>
    <source>
        <strain evidence="3">CCUG 30340</strain>
    </source>
</reference>
<dbReference type="InterPro" id="IPR024399">
    <property type="entry name" value="DUF2628"/>
</dbReference>
<dbReference type="RefSeq" id="WP_380021156.1">
    <property type="nucleotide sequence ID" value="NZ_JBHSHD010000008.1"/>
</dbReference>
<dbReference type="Proteomes" id="UP001595886">
    <property type="component" value="Unassembled WGS sequence"/>
</dbReference>
<sequence>MNTDTNVLSPNPGVAANVDIDTLDVSDKWKRYFKGMQKYGGVQAPLLKSLPPDRRKAALKEMAPPISSFALAFVFGFFYYLVKGMWKKGLVLLAFVLVVVITVSFLLYLVGGETLANATRFLGGAIFGIMAPRDFYAFKVDGDDGWMPVRPF</sequence>
<dbReference type="EMBL" id="JBHSHD010000008">
    <property type="protein sequence ID" value="MFC4820972.1"/>
    <property type="molecule type" value="Genomic_DNA"/>
</dbReference>